<gene>
    <name evidence="2" type="primary">Nynrin_1</name>
    <name evidence="2" type="ORF">GTO93_0018515</name>
</gene>
<dbReference type="EMBL" id="JAAWVQ010007634">
    <property type="protein sequence ID" value="MBN3271052.1"/>
    <property type="molecule type" value="Genomic_DNA"/>
</dbReference>
<dbReference type="SUPFAM" id="SSF53098">
    <property type="entry name" value="Ribonuclease H-like"/>
    <property type="match status" value="1"/>
</dbReference>
<dbReference type="PANTHER" id="PTHR37984:SF12">
    <property type="entry name" value="RIBONUCLEASE H"/>
    <property type="match status" value="1"/>
</dbReference>
<reference evidence="2" key="1">
    <citation type="journal article" date="2021" name="Cell">
        <title>Tracing the genetic footprints of vertebrate landing in non-teleost ray-finned fishes.</title>
        <authorList>
            <person name="Bi X."/>
            <person name="Wang K."/>
            <person name="Yang L."/>
            <person name="Pan H."/>
            <person name="Jiang H."/>
            <person name="Wei Q."/>
            <person name="Fang M."/>
            <person name="Yu H."/>
            <person name="Zhu C."/>
            <person name="Cai Y."/>
            <person name="He Y."/>
            <person name="Gan X."/>
            <person name="Zeng H."/>
            <person name="Yu D."/>
            <person name="Zhu Y."/>
            <person name="Jiang H."/>
            <person name="Qiu Q."/>
            <person name="Yang H."/>
            <person name="Zhang Y.E."/>
            <person name="Wang W."/>
            <person name="Zhu M."/>
            <person name="He S."/>
            <person name="Zhang G."/>
        </authorList>
    </citation>
    <scope>NUCLEOTIDE SEQUENCE</scope>
    <source>
        <strain evidence="2">Pddl_001</strain>
    </source>
</reference>
<dbReference type="InterPro" id="IPR012337">
    <property type="entry name" value="RNaseH-like_sf"/>
</dbReference>
<dbReference type="Pfam" id="PF17919">
    <property type="entry name" value="RT_RNaseH_2"/>
    <property type="match status" value="1"/>
</dbReference>
<evidence type="ECO:0000313" key="2">
    <source>
        <dbReference type="EMBL" id="MBN3271052.1"/>
    </source>
</evidence>
<dbReference type="InterPro" id="IPR036397">
    <property type="entry name" value="RNaseH_sf"/>
</dbReference>
<sequence length="245" mass="26783">MQEIKKRLSSAPCLAYPQKNKEFYLETSYTEESMGAALYQKHDLDNRIVAYASKTLSAVEKKYFDIINYVKGCMVCCQFQPPSTRHRAPLQTKDLVLPWSDIQIDWIEPVTRSSSENKYLLTVTSCFTKWVECLPARSNTAVTTALLLVNHVFLSWGLPSLHASEATVMGIVCAYAGKESSTCVVTACPLVNAPSSSTALAMTISPPLIDASTSVPVVVPGVRESSLATVGGGNPRGSLRRTLDR</sequence>
<dbReference type="Gene3D" id="3.10.20.370">
    <property type="match status" value="1"/>
</dbReference>
<dbReference type="Proteomes" id="UP001166093">
    <property type="component" value="Unassembled WGS sequence"/>
</dbReference>
<dbReference type="PANTHER" id="PTHR37984">
    <property type="entry name" value="PROTEIN CBG26694"/>
    <property type="match status" value="1"/>
</dbReference>
<evidence type="ECO:0000313" key="3">
    <source>
        <dbReference type="Proteomes" id="UP001166093"/>
    </source>
</evidence>
<dbReference type="InterPro" id="IPR050951">
    <property type="entry name" value="Retrovirus_Pol_polyprotein"/>
</dbReference>
<protein>
    <submittedName>
        <fullName evidence="2">NYNRI protein</fullName>
    </submittedName>
</protein>
<dbReference type="Gene3D" id="3.30.420.10">
    <property type="entry name" value="Ribonuclease H-like superfamily/Ribonuclease H"/>
    <property type="match status" value="1"/>
</dbReference>
<evidence type="ECO:0000259" key="1">
    <source>
        <dbReference type="Pfam" id="PF17919"/>
    </source>
</evidence>
<proteinExistence type="predicted"/>
<feature type="non-terminal residue" evidence="2">
    <location>
        <position position="245"/>
    </location>
</feature>
<dbReference type="InterPro" id="IPR041577">
    <property type="entry name" value="RT_RNaseH_2"/>
</dbReference>
<dbReference type="SUPFAM" id="SSF56672">
    <property type="entry name" value="DNA/RNA polymerases"/>
    <property type="match status" value="1"/>
</dbReference>
<comment type="caution">
    <text evidence="2">The sequence shown here is derived from an EMBL/GenBank/DDBJ whole genome shotgun (WGS) entry which is preliminary data.</text>
</comment>
<feature type="non-terminal residue" evidence="2">
    <location>
        <position position="1"/>
    </location>
</feature>
<accession>A0ABS2XA23</accession>
<organism evidence="2 3">
    <name type="scientific">Polyodon spathula</name>
    <name type="common">North American paddlefish</name>
    <name type="synonym">Squalus spathula</name>
    <dbReference type="NCBI Taxonomy" id="7913"/>
    <lineage>
        <taxon>Eukaryota</taxon>
        <taxon>Metazoa</taxon>
        <taxon>Chordata</taxon>
        <taxon>Craniata</taxon>
        <taxon>Vertebrata</taxon>
        <taxon>Euteleostomi</taxon>
        <taxon>Actinopterygii</taxon>
        <taxon>Chondrostei</taxon>
        <taxon>Acipenseriformes</taxon>
        <taxon>Polyodontidae</taxon>
        <taxon>Polyodon</taxon>
    </lineage>
</organism>
<dbReference type="InterPro" id="IPR043502">
    <property type="entry name" value="DNA/RNA_pol_sf"/>
</dbReference>
<name>A0ABS2XA23_POLSP</name>
<feature type="domain" description="Reverse transcriptase/retrotransposon-derived protein RNase H-like" evidence="1">
    <location>
        <begin position="2"/>
        <end position="63"/>
    </location>
</feature>
<keyword evidence="3" id="KW-1185">Reference proteome</keyword>